<dbReference type="SMART" id="SM00457">
    <property type="entry name" value="MACPF"/>
    <property type="match status" value="1"/>
</dbReference>
<dbReference type="InterPro" id="IPR044663">
    <property type="entry name" value="CAD1/NSL1-like"/>
</dbReference>
<keyword evidence="3" id="KW-1185">Reference proteome</keyword>
<reference evidence="2" key="1">
    <citation type="journal article" date="2020" name="bioRxiv">
        <title>Hybrid origin of Populus tomentosa Carr. identified through genome sequencing and phylogenomic analysis.</title>
        <authorList>
            <person name="An X."/>
            <person name="Gao K."/>
            <person name="Chen Z."/>
            <person name="Li J."/>
            <person name="Yang X."/>
            <person name="Yang X."/>
            <person name="Zhou J."/>
            <person name="Guo T."/>
            <person name="Zhao T."/>
            <person name="Huang S."/>
            <person name="Miao D."/>
            <person name="Khan W.U."/>
            <person name="Rao P."/>
            <person name="Ye M."/>
            <person name="Lei B."/>
            <person name="Liao W."/>
            <person name="Wang J."/>
            <person name="Ji L."/>
            <person name="Li Y."/>
            <person name="Guo B."/>
            <person name="Mustafa N.S."/>
            <person name="Li S."/>
            <person name="Yun Q."/>
            <person name="Keller S.R."/>
            <person name="Mao J."/>
            <person name="Zhang R."/>
            <person name="Strauss S.H."/>
        </authorList>
    </citation>
    <scope>NUCLEOTIDE SEQUENCE</scope>
    <source>
        <strain evidence="2">GM15</strain>
        <tissue evidence="2">Leaf</tissue>
    </source>
</reference>
<feature type="domain" description="MACPF" evidence="1">
    <location>
        <begin position="1"/>
        <end position="392"/>
    </location>
</feature>
<dbReference type="EMBL" id="JAAWWB010000016">
    <property type="protein sequence ID" value="KAG6764324.1"/>
    <property type="molecule type" value="Genomic_DNA"/>
</dbReference>
<dbReference type="OrthoDB" id="1366754at2759"/>
<accession>A0A8X7Z717</accession>
<dbReference type="PROSITE" id="PS51412">
    <property type="entry name" value="MACPF_2"/>
    <property type="match status" value="1"/>
</dbReference>
<dbReference type="PANTHER" id="PTHR33199:SF4">
    <property type="entry name" value="OS02G0736300 PROTEIN"/>
    <property type="match status" value="1"/>
</dbReference>
<protein>
    <recommendedName>
        <fullName evidence="1">MACPF domain-containing protein</fullName>
    </recommendedName>
</protein>
<dbReference type="GO" id="GO:0005886">
    <property type="term" value="C:plasma membrane"/>
    <property type="evidence" value="ECO:0007669"/>
    <property type="project" value="TreeGrafter"/>
</dbReference>
<comment type="caution">
    <text evidence="2">The sequence shown here is derived from an EMBL/GenBank/DDBJ whole genome shotgun (WGS) entry which is preliminary data.</text>
</comment>
<sequence>MMSNGIMERAQKSLGRGFDLTSDFRLKFCKGEKRLVFLNEAEKKELKVPGFGVIKDVSVDIKCDKGDRIRYQSDILEFHQVFYEPSRRFLFLIPATDVGAWGYKFMRSEIVQMSELFNQKASVPGKIPSGLFNSMFGFEGCTWAADAANTKCLGLDGYFISLFSFRIDRYPLVLCDEVRKAVPSSWDPCALARFIEKYGTHIIVGLSIGGQDVVLVRQDKSSNLGPSELKRHLDDLGDQLFTGICNFTAKARDQKSKTPQAFNVFDPQPVAFDSFSSVRSTKDVSSTVANNRFNCLEKCQCDHDTTLLTPVGNNGKWVAGITVLCAKKGGDTSVSSHCEWLPTVLSMPDAIQFSLIPITSLLKEVPGKGFLSHAINLYIRYKPPISDLQYFLDFQSLKIWAPVHNDLPLGPSTNLASSSSALHFYLLGPKLYVNTSQVVTVGKRPVTGMRFYLEGMKCNRLAIHLEHLANTPSILANKIDDSIQLWRGTDETDNEGYFEAIHRKKFSHVCTAPVKYDPRWSTREDGAYIVTGAKLQIKNHNSKRVLHLRLLFSKVSHSFIVQSSWAQGSSGFSQRSGLFSAISTSVTGNPGKEKPKPVVVDSSVFPLGPPVPVQTQKLLKFVDISHLCRGPQDSPGHWLVTGARLDLDKGKISLQVKFSLLNIYPWKNQGAAKKS</sequence>
<dbReference type="GO" id="GO:0009626">
    <property type="term" value="P:plant-type hypersensitive response"/>
    <property type="evidence" value="ECO:0007669"/>
    <property type="project" value="TreeGrafter"/>
</dbReference>
<dbReference type="AlphaFoldDB" id="A0A8X7Z717"/>
<dbReference type="Proteomes" id="UP000886885">
    <property type="component" value="Chromosome 8D"/>
</dbReference>
<dbReference type="Pfam" id="PF01823">
    <property type="entry name" value="MACPF"/>
    <property type="match status" value="1"/>
</dbReference>
<proteinExistence type="predicted"/>
<dbReference type="PANTHER" id="PTHR33199">
    <property type="entry name" value="MACPF DOMAIN-CONTAINING PROTEIN CAD1"/>
    <property type="match status" value="1"/>
</dbReference>
<evidence type="ECO:0000313" key="3">
    <source>
        <dbReference type="Proteomes" id="UP000886885"/>
    </source>
</evidence>
<evidence type="ECO:0000313" key="2">
    <source>
        <dbReference type="EMBL" id="KAG6764324.1"/>
    </source>
</evidence>
<gene>
    <name evidence="2" type="ORF">POTOM_031789</name>
</gene>
<dbReference type="InterPro" id="IPR020864">
    <property type="entry name" value="MACPF"/>
</dbReference>
<name>A0A8X7Z717_POPTO</name>
<evidence type="ECO:0000259" key="1">
    <source>
        <dbReference type="PROSITE" id="PS51412"/>
    </source>
</evidence>
<dbReference type="GO" id="GO:2000031">
    <property type="term" value="P:regulation of salicylic acid mediated signaling pathway"/>
    <property type="evidence" value="ECO:0007669"/>
    <property type="project" value="InterPro"/>
</dbReference>
<organism evidence="2 3">
    <name type="scientific">Populus tomentosa</name>
    <name type="common">Chinese white poplar</name>
    <dbReference type="NCBI Taxonomy" id="118781"/>
    <lineage>
        <taxon>Eukaryota</taxon>
        <taxon>Viridiplantae</taxon>
        <taxon>Streptophyta</taxon>
        <taxon>Embryophyta</taxon>
        <taxon>Tracheophyta</taxon>
        <taxon>Spermatophyta</taxon>
        <taxon>Magnoliopsida</taxon>
        <taxon>eudicotyledons</taxon>
        <taxon>Gunneridae</taxon>
        <taxon>Pentapetalae</taxon>
        <taxon>rosids</taxon>
        <taxon>fabids</taxon>
        <taxon>Malpighiales</taxon>
        <taxon>Salicaceae</taxon>
        <taxon>Saliceae</taxon>
        <taxon>Populus</taxon>
    </lineage>
</organism>